<accession>A0ACC2QJD3</accession>
<name>A0ACC2QJD3_9NEOP</name>
<organism evidence="1 2">
    <name type="scientific">Mythimna loreyi</name>
    <dbReference type="NCBI Taxonomy" id="667449"/>
    <lineage>
        <taxon>Eukaryota</taxon>
        <taxon>Metazoa</taxon>
        <taxon>Ecdysozoa</taxon>
        <taxon>Arthropoda</taxon>
        <taxon>Hexapoda</taxon>
        <taxon>Insecta</taxon>
        <taxon>Pterygota</taxon>
        <taxon>Neoptera</taxon>
        <taxon>Endopterygota</taxon>
        <taxon>Lepidoptera</taxon>
        <taxon>Glossata</taxon>
        <taxon>Ditrysia</taxon>
        <taxon>Noctuoidea</taxon>
        <taxon>Noctuidae</taxon>
        <taxon>Noctuinae</taxon>
        <taxon>Hadenini</taxon>
        <taxon>Mythimna</taxon>
    </lineage>
</organism>
<sequence length="387" mass="44202">MSITLLVCWIITKIMPVIDSASFKNRVFVPLVSDIENDSSDGYLSNEMVVPILRKDISTEKVNNLRQHDGYTYDYSRCIQFNNRILCGYDKNKGTLLDDYTMIDVGNGCRARGNRIECGYDNPQYHNSLRRPAVKRDGNGEENVHDKDNENNTQHRNKHHHRVHHHHVIKQEERRQAPTRTAAITEPTTPFAILNRMKTDNLENKLLKSASSNVEMKAEETSIGCIKTRAKSEEITWTTNTTESPKTTTVVPTERKSTVISRRTRNKPKSTTRKASTLAVKVTRTLPINSELNDISDDETTILRLKPVIKQKRRRLTKLLSTLPPSKLFKKSKSNHKVVSRVSNIGDSKINDAVLRKSNDKSESTEKKVTTACVEHEDRVVCYDFKT</sequence>
<reference evidence="1" key="1">
    <citation type="submission" date="2023-03" db="EMBL/GenBank/DDBJ databases">
        <title>Chromosome-level genomes of two armyworms, Mythimna separata and Mythimna loreyi, provide insights into the biosynthesis and reception of sex pheromones.</title>
        <authorList>
            <person name="Zhao H."/>
        </authorList>
    </citation>
    <scope>NUCLEOTIDE SEQUENCE</scope>
    <source>
        <strain evidence="1">BeijingLab</strain>
    </source>
</reference>
<keyword evidence="2" id="KW-1185">Reference proteome</keyword>
<dbReference type="Proteomes" id="UP001231649">
    <property type="component" value="Chromosome 18"/>
</dbReference>
<gene>
    <name evidence="1" type="ORF">PYW08_005690</name>
</gene>
<protein>
    <submittedName>
        <fullName evidence="1">Uncharacterized protein</fullName>
    </submittedName>
</protein>
<dbReference type="EMBL" id="CM056794">
    <property type="protein sequence ID" value="KAJ8717291.1"/>
    <property type="molecule type" value="Genomic_DNA"/>
</dbReference>
<evidence type="ECO:0000313" key="1">
    <source>
        <dbReference type="EMBL" id="KAJ8717291.1"/>
    </source>
</evidence>
<proteinExistence type="predicted"/>
<evidence type="ECO:0000313" key="2">
    <source>
        <dbReference type="Proteomes" id="UP001231649"/>
    </source>
</evidence>
<comment type="caution">
    <text evidence="1">The sequence shown here is derived from an EMBL/GenBank/DDBJ whole genome shotgun (WGS) entry which is preliminary data.</text>
</comment>